<dbReference type="Proteomes" id="UP000288178">
    <property type="component" value="Unassembled WGS sequence"/>
</dbReference>
<evidence type="ECO:0000313" key="1">
    <source>
        <dbReference type="EMBL" id="RVT51111.1"/>
    </source>
</evidence>
<dbReference type="InterPro" id="IPR016024">
    <property type="entry name" value="ARM-type_fold"/>
</dbReference>
<dbReference type="Gene3D" id="1.25.40.290">
    <property type="entry name" value="ARM repeat domains"/>
    <property type="match status" value="1"/>
</dbReference>
<dbReference type="OrthoDB" id="9797162at2"/>
<gene>
    <name evidence="1" type="ORF">ENE75_13465</name>
</gene>
<name>A0A437JV43_9BURK</name>
<keyword evidence="2" id="KW-1185">Reference proteome</keyword>
<dbReference type="InterPro" id="IPR014825">
    <property type="entry name" value="DNA_alkylation"/>
</dbReference>
<organism evidence="1 2">
    <name type="scientific">Rubrivivax albus</name>
    <dbReference type="NCBI Taxonomy" id="2499835"/>
    <lineage>
        <taxon>Bacteria</taxon>
        <taxon>Pseudomonadati</taxon>
        <taxon>Pseudomonadota</taxon>
        <taxon>Betaproteobacteria</taxon>
        <taxon>Burkholderiales</taxon>
        <taxon>Sphaerotilaceae</taxon>
        <taxon>Rubrivivax</taxon>
    </lineage>
</organism>
<proteinExistence type="predicted"/>
<dbReference type="Pfam" id="PF08713">
    <property type="entry name" value="DNA_alkylation"/>
    <property type="match status" value="1"/>
</dbReference>
<dbReference type="AlphaFoldDB" id="A0A437JV43"/>
<dbReference type="EMBL" id="SACT01000004">
    <property type="protein sequence ID" value="RVT51111.1"/>
    <property type="molecule type" value="Genomic_DNA"/>
</dbReference>
<protein>
    <submittedName>
        <fullName evidence="1">DNA alkylation repair protein</fullName>
    </submittedName>
</protein>
<dbReference type="SUPFAM" id="SSF48371">
    <property type="entry name" value="ARM repeat"/>
    <property type="match status" value="1"/>
</dbReference>
<accession>A0A437JV43</accession>
<sequence length="378" mass="41585">MRMAQHLQRAHRRFDAPGFTALAIAGLEDLEMKARAMQIASALETTLPADFDRACGVLEAALAPPWPGDRLGSDDPCRDGLEGWALWPVGEFVARRGGHDVPRALQALHAVTQRFSAEFAIRPFIVQAPDTVFATLQRWTSDPSAHVRRLVSEGSRPRLPWGIRLQALVEDPAPTLPLLAALQDDPSEYVRRSVANHLNDIAKDHPDVVVDWVTRHRPGASAARLALLRHASRSLVKAGHPGMLAAWGLGHAFKGRAALRLGATHCRLGEHLPFSLTLASTAKRPQALVVDYAVHHVKADGSRRPKVFKGWTLTLAPGETRVLERRHPLKVVTTRRYHRGRHALDLRLNGQVVAHAEFELEIECIDPPSPAGRAGSRP</sequence>
<comment type="caution">
    <text evidence="1">The sequence shown here is derived from an EMBL/GenBank/DDBJ whole genome shotgun (WGS) entry which is preliminary data.</text>
</comment>
<evidence type="ECO:0000313" key="2">
    <source>
        <dbReference type="Proteomes" id="UP000288178"/>
    </source>
</evidence>
<reference evidence="1 2" key="1">
    <citation type="submission" date="2019-01" db="EMBL/GenBank/DDBJ databases">
        <authorList>
            <person name="Chen W.-M."/>
        </authorList>
    </citation>
    <scope>NUCLEOTIDE SEQUENCE [LARGE SCALE GENOMIC DNA]</scope>
    <source>
        <strain evidence="1 2">ICH-3</strain>
    </source>
</reference>